<dbReference type="RefSeq" id="WP_047258733.1">
    <property type="nucleotide sequence ID" value="NZ_CP011546.1"/>
</dbReference>
<name>A0A0G3H9M4_9CORY</name>
<reference evidence="4" key="2">
    <citation type="submission" date="2015-05" db="EMBL/GenBank/DDBJ databases">
        <title>Complete genome sequence of Corynebacterium uterequi DSM 45634, isolated from the uterus of a maiden mare.</title>
        <authorList>
            <person name="Ruckert C."/>
            <person name="Albersmeier A."/>
            <person name="Winkler A."/>
            <person name="Tauch A."/>
        </authorList>
    </citation>
    <scope>NUCLEOTIDE SEQUENCE [LARGE SCALE GENOMIC DNA]</scope>
    <source>
        <strain evidence="4">DSM 45634</strain>
    </source>
</reference>
<dbReference type="Gene3D" id="3.40.710.10">
    <property type="entry name" value="DD-peptidase/beta-lactamase superfamily"/>
    <property type="match status" value="1"/>
</dbReference>
<keyword evidence="4" id="KW-1185">Reference proteome</keyword>
<dbReference type="GO" id="GO:0071555">
    <property type="term" value="P:cell wall organization"/>
    <property type="evidence" value="ECO:0007669"/>
    <property type="project" value="TreeGrafter"/>
</dbReference>
<dbReference type="GO" id="GO:0071972">
    <property type="term" value="F:peptidoglycan L,D-transpeptidase activity"/>
    <property type="evidence" value="ECO:0007669"/>
    <property type="project" value="TreeGrafter"/>
</dbReference>
<dbReference type="Gene3D" id="3.90.1310.10">
    <property type="entry name" value="Penicillin-binding protein 2a (Domain 2)"/>
    <property type="match status" value="1"/>
</dbReference>
<keyword evidence="3" id="KW-0132">Cell division</keyword>
<organism evidence="3 4">
    <name type="scientific">Corynebacterium uterequi</name>
    <dbReference type="NCBI Taxonomy" id="1072256"/>
    <lineage>
        <taxon>Bacteria</taxon>
        <taxon>Bacillati</taxon>
        <taxon>Actinomycetota</taxon>
        <taxon>Actinomycetes</taxon>
        <taxon>Mycobacteriales</taxon>
        <taxon>Corynebacteriaceae</taxon>
        <taxon>Corynebacterium</taxon>
    </lineage>
</organism>
<keyword evidence="3" id="KW-0131">Cell cycle</keyword>
<dbReference type="STRING" id="1072256.CUTER_00205"/>
<sequence>MNKSIRHGAVFSLLLTFILLINVTIIQGFREQEYAMSGLNARSLYAAQQIPRGTISTDGVILAESSPAGDETFQRGYPNSPVVYGPIVGYLSDQYGAGGLEYGFNGVLSGTDDSVSAGRTLAILATEPEGANIELTLDNELQHVAFDQFSSHGYVGSAVALRPSTGEILAMVSTPSFDPNPIVNSATADTAWQELTNDPANPMLNKATQDVLPPGSIFKIITTAAGLRNGYSPDSTLTGASAITLANTTTQLTNYGGQTCNGQESVTLLTAFQYSCNTAFVQMATELGADPLRQAADAFGVGQSYDLGLPMAAGGLGDVPDLASAGQTAIGQLDVTMSSLQAAIMAATVANDGVRMEPYLVDRITKKDLSVLSTTKPKELAEAVTPEEAATIEQLMFASERSTAGYDGNGFASKTGTAEHGDGLPPHVWYVAYDPSKDVAVGVVVKNGGGYGSSATGGQVAAPIGRAMLYAAPAGGA</sequence>
<dbReference type="Proteomes" id="UP000035548">
    <property type="component" value="Chromosome"/>
</dbReference>
<dbReference type="PANTHER" id="PTHR30627">
    <property type="entry name" value="PEPTIDOGLYCAN D,D-TRANSPEPTIDASE"/>
    <property type="match status" value="1"/>
</dbReference>
<evidence type="ECO:0000259" key="2">
    <source>
        <dbReference type="Pfam" id="PF21922"/>
    </source>
</evidence>
<feature type="domain" description="Penicillin binding protein A dimerisation" evidence="2">
    <location>
        <begin position="52"/>
        <end position="133"/>
    </location>
</feature>
<dbReference type="PATRIC" id="fig|1072256.5.peg.40"/>
<evidence type="ECO:0000259" key="1">
    <source>
        <dbReference type="Pfam" id="PF00905"/>
    </source>
</evidence>
<reference evidence="3 4" key="1">
    <citation type="journal article" date="2015" name="Genome Announc.">
        <title>Virulence Factor Genes Detected in the Complete Genome Sequence of Corynebacterium uterequi DSM 45634, Isolated from the Uterus of a Maiden Mare.</title>
        <authorList>
            <person name="Ruckert C."/>
            <person name="Kriete M."/>
            <person name="Jaenicke S."/>
            <person name="Winkler A."/>
            <person name="Tauch A."/>
        </authorList>
    </citation>
    <scope>NUCLEOTIDE SEQUENCE [LARGE SCALE GENOMIC DNA]</scope>
    <source>
        <strain evidence="3 4">DSM 45634</strain>
    </source>
</reference>
<dbReference type="OrthoDB" id="9766847at2"/>
<dbReference type="EMBL" id="CP011546">
    <property type="protein sequence ID" value="AKK10071.1"/>
    <property type="molecule type" value="Genomic_DNA"/>
</dbReference>
<dbReference type="PANTHER" id="PTHR30627:SF24">
    <property type="entry name" value="PENICILLIN-BINDING PROTEIN 4B"/>
    <property type="match status" value="1"/>
</dbReference>
<dbReference type="InterPro" id="IPR054120">
    <property type="entry name" value="PBPA_dimer"/>
</dbReference>
<evidence type="ECO:0000313" key="4">
    <source>
        <dbReference type="Proteomes" id="UP000035548"/>
    </source>
</evidence>
<dbReference type="KEGG" id="cut:CUTER_00205"/>
<feature type="domain" description="Penicillin-binding protein transpeptidase" evidence="1">
    <location>
        <begin position="156"/>
        <end position="468"/>
    </location>
</feature>
<dbReference type="InterPro" id="IPR012338">
    <property type="entry name" value="Beta-lactam/transpept-like"/>
</dbReference>
<dbReference type="Pfam" id="PF21922">
    <property type="entry name" value="PBP_dimer_2"/>
    <property type="match status" value="1"/>
</dbReference>
<proteinExistence type="predicted"/>
<dbReference type="SUPFAM" id="SSF56601">
    <property type="entry name" value="beta-lactamase/transpeptidase-like"/>
    <property type="match status" value="1"/>
</dbReference>
<dbReference type="GO" id="GO:0008658">
    <property type="term" value="F:penicillin binding"/>
    <property type="evidence" value="ECO:0007669"/>
    <property type="project" value="InterPro"/>
</dbReference>
<dbReference type="Pfam" id="PF00905">
    <property type="entry name" value="Transpeptidase"/>
    <property type="match status" value="1"/>
</dbReference>
<dbReference type="GO" id="GO:0005886">
    <property type="term" value="C:plasma membrane"/>
    <property type="evidence" value="ECO:0007669"/>
    <property type="project" value="TreeGrafter"/>
</dbReference>
<dbReference type="InterPro" id="IPR050515">
    <property type="entry name" value="Beta-lactam/transpept"/>
</dbReference>
<protein>
    <submittedName>
        <fullName evidence="3">Cell division protein FtsI/penicillin-binding protein 2</fullName>
    </submittedName>
</protein>
<dbReference type="GO" id="GO:0051301">
    <property type="term" value="P:cell division"/>
    <property type="evidence" value="ECO:0007669"/>
    <property type="project" value="UniProtKB-KW"/>
</dbReference>
<accession>A0A0G3H9M4</accession>
<dbReference type="AlphaFoldDB" id="A0A0G3H9M4"/>
<dbReference type="InterPro" id="IPR001460">
    <property type="entry name" value="PCN-bd_Tpept"/>
</dbReference>
<gene>
    <name evidence="3" type="primary">pbpA</name>
    <name evidence="3" type="ORF">CUTER_00205</name>
</gene>
<evidence type="ECO:0000313" key="3">
    <source>
        <dbReference type="EMBL" id="AKK10071.1"/>
    </source>
</evidence>